<organism evidence="2 3">
    <name type="scientific">Aquisphaera giovannonii</name>
    <dbReference type="NCBI Taxonomy" id="406548"/>
    <lineage>
        <taxon>Bacteria</taxon>
        <taxon>Pseudomonadati</taxon>
        <taxon>Planctomycetota</taxon>
        <taxon>Planctomycetia</taxon>
        <taxon>Isosphaerales</taxon>
        <taxon>Isosphaeraceae</taxon>
        <taxon>Aquisphaera</taxon>
    </lineage>
</organism>
<feature type="domain" description="GmrSD restriction endonucleases N-terminal" evidence="1">
    <location>
        <begin position="30"/>
        <end position="187"/>
    </location>
</feature>
<dbReference type="PANTHER" id="PTHR39639:SF1">
    <property type="entry name" value="DUF262 DOMAIN-CONTAINING PROTEIN"/>
    <property type="match status" value="1"/>
</dbReference>
<gene>
    <name evidence="2" type="ORF">OJF2_46890</name>
</gene>
<evidence type="ECO:0000313" key="2">
    <source>
        <dbReference type="EMBL" id="QEH36129.1"/>
    </source>
</evidence>
<dbReference type="Pfam" id="PF03235">
    <property type="entry name" value="GmrSD_N"/>
    <property type="match status" value="1"/>
</dbReference>
<reference evidence="2 3" key="1">
    <citation type="submission" date="2019-08" db="EMBL/GenBank/DDBJ databases">
        <title>Deep-cultivation of Planctomycetes and their phenomic and genomic characterization uncovers novel biology.</title>
        <authorList>
            <person name="Wiegand S."/>
            <person name="Jogler M."/>
            <person name="Boedeker C."/>
            <person name="Pinto D."/>
            <person name="Vollmers J."/>
            <person name="Rivas-Marin E."/>
            <person name="Kohn T."/>
            <person name="Peeters S.H."/>
            <person name="Heuer A."/>
            <person name="Rast P."/>
            <person name="Oberbeckmann S."/>
            <person name="Bunk B."/>
            <person name="Jeske O."/>
            <person name="Meyerdierks A."/>
            <person name="Storesund J.E."/>
            <person name="Kallscheuer N."/>
            <person name="Luecker S."/>
            <person name="Lage O.M."/>
            <person name="Pohl T."/>
            <person name="Merkel B.J."/>
            <person name="Hornburger P."/>
            <person name="Mueller R.-W."/>
            <person name="Bruemmer F."/>
            <person name="Labrenz M."/>
            <person name="Spormann A.M."/>
            <person name="Op den Camp H."/>
            <person name="Overmann J."/>
            <person name="Amann R."/>
            <person name="Jetten M.S.M."/>
            <person name="Mascher T."/>
            <person name="Medema M.H."/>
            <person name="Devos D.P."/>
            <person name="Kaster A.-K."/>
            <person name="Ovreas L."/>
            <person name="Rohde M."/>
            <person name="Galperin M.Y."/>
            <person name="Jogler C."/>
        </authorList>
    </citation>
    <scope>NUCLEOTIDE SEQUENCE [LARGE SCALE GENOMIC DNA]</scope>
    <source>
        <strain evidence="2 3">OJF2</strain>
    </source>
</reference>
<accession>A0A5B9W7L9</accession>
<dbReference type="PANTHER" id="PTHR39639">
    <property type="entry name" value="CHROMOSOME 16, WHOLE GENOME SHOTGUN SEQUENCE"/>
    <property type="match status" value="1"/>
</dbReference>
<dbReference type="KEGG" id="agv:OJF2_46890"/>
<dbReference type="EMBL" id="CP042997">
    <property type="protein sequence ID" value="QEH36129.1"/>
    <property type="molecule type" value="Genomic_DNA"/>
</dbReference>
<sequence>MGLQEEIDEKRKEIYTNKYSISIGELLHLYADEELDVHPEYQRFLRWTDQQKTDLIESIVLGIPIPPIFVAQRADGVWDIIDGLQRMGTILQFIGVKRDEKGRRLQPLVLRATKALPSLEGMKWENLDDPTDEKVFSKAQQLLIKRSSLDITIVLKESDEQSKYELFMRLNTGGSLASPQEVRNCLLISINRDFFKWMESLREDRDFRETTALTDRKENEQYAMELVLRFVTLRNLPEERLSGLGLIGDFLTDRMIDLARANSLDYDREANAFQSTFRLLNQALRDDAFRKWDGTRFTGGFSISAFEGVALGIGHNVDKEGFNGDQLPEKVKALWEAPEFRQWTGVGKPAGSRIPRTVTIGRNHFKP</sequence>
<dbReference type="OrthoDB" id="9770340at2"/>
<dbReference type="RefSeq" id="WP_148595845.1">
    <property type="nucleotide sequence ID" value="NZ_CP042997.1"/>
</dbReference>
<dbReference type="AlphaFoldDB" id="A0A5B9W7L9"/>
<evidence type="ECO:0000313" key="3">
    <source>
        <dbReference type="Proteomes" id="UP000324233"/>
    </source>
</evidence>
<keyword evidence="3" id="KW-1185">Reference proteome</keyword>
<evidence type="ECO:0000259" key="1">
    <source>
        <dbReference type="Pfam" id="PF03235"/>
    </source>
</evidence>
<name>A0A5B9W7L9_9BACT</name>
<protein>
    <recommendedName>
        <fullName evidence="1">GmrSD restriction endonucleases N-terminal domain-containing protein</fullName>
    </recommendedName>
</protein>
<dbReference type="InterPro" id="IPR004919">
    <property type="entry name" value="GmrSD_N"/>
</dbReference>
<proteinExistence type="predicted"/>
<dbReference type="Proteomes" id="UP000324233">
    <property type="component" value="Chromosome"/>
</dbReference>